<dbReference type="VEuPathDB" id="FungiDB:SCODWIG_01202"/>
<proteinExistence type="inferred from homology"/>
<dbReference type="Proteomes" id="UP000262825">
    <property type="component" value="Unassembled WGS sequence"/>
</dbReference>
<organism evidence="13 14">
    <name type="scientific">Saccharomycodes ludwigii</name>
    <dbReference type="NCBI Taxonomy" id="36035"/>
    <lineage>
        <taxon>Eukaryota</taxon>
        <taxon>Fungi</taxon>
        <taxon>Dikarya</taxon>
        <taxon>Ascomycota</taxon>
        <taxon>Saccharomycotina</taxon>
        <taxon>Saccharomycetes</taxon>
        <taxon>Saccharomycodales</taxon>
        <taxon>Saccharomycodaceae</taxon>
        <taxon>Saccharomycodes</taxon>
    </lineage>
</organism>
<comment type="similarity">
    <text evidence="3">Belongs to the EXO5 family.</text>
</comment>
<keyword evidence="8 13" id="KW-0269">Exonuclease</keyword>
<dbReference type="GO" id="GO:0005739">
    <property type="term" value="C:mitochondrion"/>
    <property type="evidence" value="ECO:0007669"/>
    <property type="project" value="TreeGrafter"/>
</dbReference>
<dbReference type="PANTHER" id="PTHR14464">
    <property type="entry name" value="EXONUCLEASE V"/>
    <property type="match status" value="1"/>
</dbReference>
<name>A0A376B452_9ASCO</name>
<sequence length="482" mass="56268">MDEYKLDKITKLGEIFKVTDDGYLNYQEGKTNDDLPNPFQQLGKSRLSVTNLLTKTWCELREYYDIYSNMPKFITKNIRLGKKGHSALESSAHKVFPELADVISEVQVPASKKSEIAKLVDDVDQFYNFASSWCTNIVRIVDLFKNGEAREILVHSYVDCKSSEFIKELPLHKNTVDGSQKEILISGIIDHLKLEGTLPLIGQFTKTLDTFIDMGIPKLLDKKQERLNDYKISVSDIKTRSRLSIPYQKNVINSSKLQVMYYRYFLENLSLNPEHTYYKLLLNAQKRNYDVDKPLHAVQIRHLLTYYGDFFYLDFLSLKRGEKIGFVPLDEFGGDYDGGKNIFINDYDFISPNLKQIYPLLFEGTWYKLPTLRYLAARMAQLYQVFQPNRLENKLRIEYYMGKYRFAEKLFEYDFGELNRHLHDSMGFWMGKRQVSPVKSTLKTFSIYCNGCDYSKVCLYKNKNVDGFKQLGNSLKKIYSDS</sequence>
<dbReference type="EMBL" id="UFAJ01000142">
    <property type="protein sequence ID" value="SSD59441.1"/>
    <property type="molecule type" value="Genomic_DNA"/>
</dbReference>
<dbReference type="GO" id="GO:0036297">
    <property type="term" value="P:interstrand cross-link repair"/>
    <property type="evidence" value="ECO:0007669"/>
    <property type="project" value="TreeGrafter"/>
</dbReference>
<keyword evidence="6" id="KW-0479">Metal-binding</keyword>
<comment type="subunit">
    <text evidence="4">Monomer.</text>
</comment>
<dbReference type="PANTHER" id="PTHR14464:SF4">
    <property type="entry name" value="EXONUCLEASE V"/>
    <property type="match status" value="1"/>
</dbReference>
<evidence type="ECO:0000256" key="2">
    <source>
        <dbReference type="ARBA" id="ARBA00001966"/>
    </source>
</evidence>
<keyword evidence="10" id="KW-0408">Iron</keyword>
<reference evidence="14" key="1">
    <citation type="submission" date="2018-06" db="EMBL/GenBank/DDBJ databases">
        <authorList>
            <person name="Guldener U."/>
        </authorList>
    </citation>
    <scope>NUCLEOTIDE SEQUENCE [LARGE SCALE GENOMIC DNA]</scope>
    <source>
        <strain evidence="14">UTAD17</strain>
    </source>
</reference>
<dbReference type="InterPro" id="IPR019190">
    <property type="entry name" value="EXOV"/>
</dbReference>
<evidence type="ECO:0000256" key="10">
    <source>
        <dbReference type="ARBA" id="ARBA00023004"/>
    </source>
</evidence>
<evidence type="ECO:0000256" key="9">
    <source>
        <dbReference type="ARBA" id="ARBA00022842"/>
    </source>
</evidence>
<keyword evidence="6" id="KW-0004">4Fe-4S</keyword>
<dbReference type="GO" id="GO:0051539">
    <property type="term" value="F:4 iron, 4 sulfur cluster binding"/>
    <property type="evidence" value="ECO:0007669"/>
    <property type="project" value="UniProtKB-KW"/>
</dbReference>
<gene>
    <name evidence="13" type="ORF">SCODWIG_01202</name>
</gene>
<accession>A0A376B452</accession>
<evidence type="ECO:0000256" key="3">
    <source>
        <dbReference type="ARBA" id="ARBA00009797"/>
    </source>
</evidence>
<evidence type="ECO:0000256" key="8">
    <source>
        <dbReference type="ARBA" id="ARBA00022839"/>
    </source>
</evidence>
<comment type="cofactor">
    <cofactor evidence="2">
        <name>[4Fe-4S] cluster</name>
        <dbReference type="ChEBI" id="CHEBI:49883"/>
    </cofactor>
</comment>
<evidence type="ECO:0000313" key="13">
    <source>
        <dbReference type="EMBL" id="SSD59441.1"/>
    </source>
</evidence>
<protein>
    <recommendedName>
        <fullName evidence="5">Exonuclease V, mitochondrial</fullName>
    </recommendedName>
    <alternativeName>
        <fullName evidence="12">Defects in morphology protein 1</fullName>
    </alternativeName>
</protein>
<dbReference type="Pfam" id="PF09810">
    <property type="entry name" value="Exo5"/>
    <property type="match status" value="1"/>
</dbReference>
<evidence type="ECO:0000256" key="12">
    <source>
        <dbReference type="ARBA" id="ARBA00030412"/>
    </source>
</evidence>
<keyword evidence="14" id="KW-1185">Reference proteome</keyword>
<evidence type="ECO:0000256" key="11">
    <source>
        <dbReference type="ARBA" id="ARBA00023014"/>
    </source>
</evidence>
<evidence type="ECO:0000256" key="4">
    <source>
        <dbReference type="ARBA" id="ARBA00011245"/>
    </source>
</evidence>
<keyword evidence="11" id="KW-0411">Iron-sulfur</keyword>
<evidence type="ECO:0000256" key="1">
    <source>
        <dbReference type="ARBA" id="ARBA00001946"/>
    </source>
</evidence>
<dbReference type="GO" id="GO:0005634">
    <property type="term" value="C:nucleus"/>
    <property type="evidence" value="ECO:0007669"/>
    <property type="project" value="TreeGrafter"/>
</dbReference>
<evidence type="ECO:0000256" key="6">
    <source>
        <dbReference type="ARBA" id="ARBA00022485"/>
    </source>
</evidence>
<comment type="cofactor">
    <cofactor evidence="1">
        <name>Mg(2+)</name>
        <dbReference type="ChEBI" id="CHEBI:18420"/>
    </cofactor>
</comment>
<evidence type="ECO:0000313" key="14">
    <source>
        <dbReference type="Proteomes" id="UP000262825"/>
    </source>
</evidence>
<keyword evidence="9" id="KW-0460">Magnesium</keyword>
<evidence type="ECO:0000256" key="7">
    <source>
        <dbReference type="ARBA" id="ARBA00022722"/>
    </source>
</evidence>
<dbReference type="AlphaFoldDB" id="A0A376B452"/>
<keyword evidence="7" id="KW-0540">Nuclease</keyword>
<keyword evidence="8 13" id="KW-0378">Hydrolase</keyword>
<dbReference type="GO" id="GO:0045145">
    <property type="term" value="F:single-stranded DNA 5'-3' DNA exonuclease activity"/>
    <property type="evidence" value="ECO:0007669"/>
    <property type="project" value="InterPro"/>
</dbReference>
<evidence type="ECO:0000256" key="5">
    <source>
        <dbReference type="ARBA" id="ARBA00013561"/>
    </source>
</evidence>